<dbReference type="Proteomes" id="UP001652628">
    <property type="component" value="Chromosome 3"/>
</dbReference>
<evidence type="ECO:0000313" key="4">
    <source>
        <dbReference type="Proteomes" id="UP001652628"/>
    </source>
</evidence>
<evidence type="ECO:0000313" key="5">
    <source>
        <dbReference type="RefSeq" id="XP_036674884.2"/>
    </source>
</evidence>
<feature type="compositionally biased region" description="Polar residues" evidence="2">
    <location>
        <begin position="238"/>
        <end position="250"/>
    </location>
</feature>
<evidence type="ECO:0000256" key="2">
    <source>
        <dbReference type="SAM" id="MobiDB-lite"/>
    </source>
</evidence>
<keyword evidence="4" id="KW-1185">Reference proteome</keyword>
<dbReference type="SMART" id="SM01218">
    <property type="entry name" value="FoP_duplication"/>
    <property type="match status" value="1"/>
</dbReference>
<sequence length="431" mass="47023">MNTGISLNERFTQIQSKQPPQGRGRSRSRSRSRRIVDSGAGNPGVSAANSRLLQEFKRRHTVQTALKLKRRSLRTTGVSGRGARVGGVKSLRLAPNGKPMRSNNVTRVATMRADLVASGNAARNRRGGSSTRRFPASNGGGVGGLRQRLGQRRPSVGGAAERVERRQRQQQQQAPRGRSRSRSRSRLPQPQRTDRGRSQSRGRSVGRSQSRNRDRSAQGRVPVKQRLSVKHRLGVRSGQGNIQGNNTAKNPRQRRAPSQLRGVAGGRVDKRRNAQISQKKGVSASLAGRQGRPRGRSAVRNAAGGGVAVNNSGPTRRSRSRNRVNTVAAAAATATDQGRANIRQRRGRSAGAAKGNNISKNNRNGKINKNGKSKAANGGKQAPQQQARRGRSRSRKPTGKPQRTEVKREDLDMELDQYMSTTKSEMDYLLK</sequence>
<feature type="compositionally biased region" description="Low complexity" evidence="2">
    <location>
        <begin position="354"/>
        <end position="387"/>
    </location>
</feature>
<feature type="region of interest" description="Disordered" evidence="2">
    <location>
        <begin position="117"/>
        <end position="431"/>
    </location>
</feature>
<feature type="compositionally biased region" description="Low complexity" evidence="2">
    <location>
        <begin position="199"/>
        <end position="209"/>
    </location>
</feature>
<feature type="compositionally biased region" description="Polar residues" evidence="2">
    <location>
        <begin position="1"/>
        <end position="19"/>
    </location>
</feature>
<feature type="region of interest" description="Disordered" evidence="2">
    <location>
        <begin position="1"/>
        <end position="47"/>
    </location>
</feature>
<name>A0AB40AAR9_DROSZ</name>
<dbReference type="Pfam" id="PF13865">
    <property type="entry name" value="FoP_duplication"/>
    <property type="match status" value="1"/>
</dbReference>
<keyword evidence="1" id="KW-0694">RNA-binding</keyword>
<feature type="compositionally biased region" description="Low complexity" evidence="2">
    <location>
        <begin position="298"/>
        <end position="315"/>
    </location>
</feature>
<dbReference type="GO" id="GO:0003723">
    <property type="term" value="F:RNA binding"/>
    <property type="evidence" value="ECO:0007669"/>
    <property type="project" value="UniProtKB-KW"/>
</dbReference>
<feature type="domain" description="Chromatin target of PRMT1 protein C-terminal" evidence="3">
    <location>
        <begin position="356"/>
        <end position="431"/>
    </location>
</feature>
<proteinExistence type="predicted"/>
<dbReference type="RefSeq" id="XP_036674884.2">
    <property type="nucleotide sequence ID" value="XM_036818989.3"/>
</dbReference>
<dbReference type="InterPro" id="IPR025715">
    <property type="entry name" value="FoP_C"/>
</dbReference>
<dbReference type="GeneID" id="108013796"/>
<feature type="compositionally biased region" description="Low complexity" evidence="2">
    <location>
        <begin position="323"/>
        <end position="334"/>
    </location>
</feature>
<evidence type="ECO:0000259" key="3">
    <source>
        <dbReference type="SMART" id="SM01218"/>
    </source>
</evidence>
<feature type="compositionally biased region" description="Basic residues" evidence="2">
    <location>
        <begin position="388"/>
        <end position="398"/>
    </location>
</feature>
<accession>A0AB40AAR9</accession>
<organism evidence="4 5">
    <name type="scientific">Drosophila suzukii</name>
    <name type="common">Spotted-wing drosophila fruit fly</name>
    <dbReference type="NCBI Taxonomy" id="28584"/>
    <lineage>
        <taxon>Eukaryota</taxon>
        <taxon>Metazoa</taxon>
        <taxon>Ecdysozoa</taxon>
        <taxon>Arthropoda</taxon>
        <taxon>Hexapoda</taxon>
        <taxon>Insecta</taxon>
        <taxon>Pterygota</taxon>
        <taxon>Neoptera</taxon>
        <taxon>Endopterygota</taxon>
        <taxon>Diptera</taxon>
        <taxon>Brachycera</taxon>
        <taxon>Muscomorpha</taxon>
        <taxon>Ephydroidea</taxon>
        <taxon>Drosophilidae</taxon>
        <taxon>Drosophila</taxon>
        <taxon>Sophophora</taxon>
    </lineage>
</organism>
<gene>
    <name evidence="5" type="primary">LOC108013796</name>
</gene>
<evidence type="ECO:0000256" key="1">
    <source>
        <dbReference type="ARBA" id="ARBA00022884"/>
    </source>
</evidence>
<protein>
    <submittedName>
        <fullName evidence="5">Serine/arginine-rich splicing factor 4</fullName>
    </submittedName>
</protein>
<dbReference type="AlphaFoldDB" id="A0AB40AAR9"/>
<feature type="compositionally biased region" description="Basic residues" evidence="2">
    <location>
        <begin position="24"/>
        <end position="33"/>
    </location>
</feature>
<reference evidence="5" key="1">
    <citation type="submission" date="2025-08" db="UniProtKB">
        <authorList>
            <consortium name="RefSeq"/>
        </authorList>
    </citation>
    <scope>IDENTIFICATION</scope>
</reference>